<dbReference type="InterPro" id="IPR050091">
    <property type="entry name" value="PKS_NRPS_Biosynth_Enz"/>
</dbReference>
<keyword evidence="3" id="KW-0808">Transferase</keyword>
<evidence type="ECO:0000256" key="2">
    <source>
        <dbReference type="ARBA" id="ARBA00022553"/>
    </source>
</evidence>
<dbReference type="GO" id="GO:0004312">
    <property type="term" value="F:fatty acid synthase activity"/>
    <property type="evidence" value="ECO:0007669"/>
    <property type="project" value="TreeGrafter"/>
</dbReference>
<dbReference type="CDD" id="cd00833">
    <property type="entry name" value="PKS"/>
    <property type="match status" value="1"/>
</dbReference>
<dbReference type="Pfam" id="PF16197">
    <property type="entry name" value="KAsynt_C_assoc"/>
    <property type="match status" value="1"/>
</dbReference>
<accession>A2SZ51</accession>
<evidence type="ECO:0000256" key="1">
    <source>
        <dbReference type="ARBA" id="ARBA00022450"/>
    </source>
</evidence>
<dbReference type="PANTHER" id="PTHR43775:SF49">
    <property type="entry name" value="SYNTHASE, PUTATIVE (JCVI)-RELATED"/>
    <property type="match status" value="1"/>
</dbReference>
<name>A2SZ51_9HYPO</name>
<evidence type="ECO:0000256" key="4">
    <source>
        <dbReference type="ARBA" id="ARBA00023268"/>
    </source>
</evidence>
<dbReference type="InterPro" id="IPR014031">
    <property type="entry name" value="Ketoacyl_synth_C"/>
</dbReference>
<dbReference type="GO" id="GO:0006633">
    <property type="term" value="P:fatty acid biosynthetic process"/>
    <property type="evidence" value="ECO:0007669"/>
    <property type="project" value="TreeGrafter"/>
</dbReference>
<proteinExistence type="predicted"/>
<feature type="non-terminal residue" evidence="6">
    <location>
        <position position="1"/>
    </location>
</feature>
<dbReference type="Gene3D" id="3.40.47.10">
    <property type="match status" value="1"/>
</dbReference>
<feature type="domain" description="Ketosynthase family 3 (KS3)" evidence="5">
    <location>
        <begin position="1"/>
        <end position="121"/>
    </location>
</feature>
<dbReference type="Pfam" id="PF02801">
    <property type="entry name" value="Ketoacyl-synt_C"/>
    <property type="match status" value="1"/>
</dbReference>
<reference evidence="6" key="1">
    <citation type="submission" date="2006-01" db="EMBL/GenBank/DDBJ databases">
        <title>Diversity of polyketide synthase genes in fungi isolated in Thailand.</title>
        <authorList>
            <person name="Sengpanich N."/>
            <person name="Amnuaykanjanasin A."/>
        </authorList>
    </citation>
    <scope>NUCLEOTIDE SEQUENCE</scope>
    <source>
        <strain evidence="6">BCC 9275</strain>
    </source>
</reference>
<evidence type="ECO:0000256" key="3">
    <source>
        <dbReference type="ARBA" id="ARBA00022679"/>
    </source>
</evidence>
<dbReference type="EMBL" id="DQ372867">
    <property type="protein sequence ID" value="ABD33806.1"/>
    <property type="molecule type" value="Genomic_DNA"/>
</dbReference>
<dbReference type="PROSITE" id="PS52004">
    <property type="entry name" value="KS3_2"/>
    <property type="match status" value="1"/>
</dbReference>
<evidence type="ECO:0000313" key="6">
    <source>
        <dbReference type="EMBL" id="ABD33806.1"/>
    </source>
</evidence>
<evidence type="ECO:0000259" key="5">
    <source>
        <dbReference type="PROSITE" id="PS52004"/>
    </source>
</evidence>
<dbReference type="GO" id="GO:0044550">
    <property type="term" value="P:secondary metabolite biosynthetic process"/>
    <property type="evidence" value="ECO:0007669"/>
    <property type="project" value="TreeGrafter"/>
</dbReference>
<dbReference type="SUPFAM" id="SSF53901">
    <property type="entry name" value="Thiolase-like"/>
    <property type="match status" value="1"/>
</dbReference>
<feature type="non-terminal residue" evidence="6">
    <location>
        <position position="231"/>
    </location>
</feature>
<dbReference type="InterPro" id="IPR020841">
    <property type="entry name" value="PKS_Beta-ketoAc_synthase_dom"/>
</dbReference>
<dbReference type="Gene3D" id="3.30.70.3290">
    <property type="match status" value="1"/>
</dbReference>
<dbReference type="InterPro" id="IPR032821">
    <property type="entry name" value="PKS_assoc"/>
</dbReference>
<dbReference type="InterPro" id="IPR016039">
    <property type="entry name" value="Thiolase-like"/>
</dbReference>
<organism evidence="6">
    <name type="scientific">Acremonium sp. BCC 9275</name>
    <dbReference type="NCBI Taxonomy" id="369828"/>
    <lineage>
        <taxon>Eukaryota</taxon>
        <taxon>Fungi</taxon>
        <taxon>Dikarya</taxon>
        <taxon>Ascomycota</taxon>
        <taxon>Pezizomycotina</taxon>
        <taxon>Sordariomycetes</taxon>
        <taxon>Hypocreomycetidae</taxon>
        <taxon>Hypocreales</taxon>
        <taxon>Hypocreales incertae sedis</taxon>
        <taxon>Acremonium</taxon>
    </lineage>
</organism>
<protein>
    <submittedName>
        <fullName evidence="6">Polyketide synthase AcrF1R2B1</fullName>
    </submittedName>
</protein>
<dbReference type="SMART" id="SM00825">
    <property type="entry name" value="PKS_KS"/>
    <property type="match status" value="1"/>
</dbReference>
<dbReference type="InterPro" id="IPR001227">
    <property type="entry name" value="Ac_transferase_dom_sf"/>
</dbReference>
<keyword evidence="4" id="KW-0511">Multifunctional enzyme</keyword>
<dbReference type="Gene3D" id="3.40.366.10">
    <property type="entry name" value="Malonyl-Coenzyme A Acyl Carrier Protein, domain 2"/>
    <property type="match status" value="1"/>
</dbReference>
<dbReference type="PANTHER" id="PTHR43775">
    <property type="entry name" value="FATTY ACID SYNTHASE"/>
    <property type="match status" value="1"/>
</dbReference>
<keyword evidence="2" id="KW-0597">Phosphoprotein</keyword>
<sequence>EGHGTGTPVGDPIEVQAVANVFGEHGIYIGSVKTNLGHSEAASGLSSIVKMTLALENETIPPNLNFKNPNPHMTDDLKVPWESAKLKVATEPTKWPKDRDFVVGINSFGVGGSNAHVVLGSAASFGADRNRDSRPAADVSAPTLLVFSAKHPEALRKMIEKHQAYHLTHPDRLRDMSYSLAMKRDAFVSHRAFCVTDGLDDWAVKSATRAAGAPRQAAKVVMVFTDQGAQW</sequence>
<keyword evidence="1" id="KW-0596">Phosphopantetheine</keyword>
<dbReference type="AlphaFoldDB" id="A2SZ51"/>